<sequence length="160" mass="17969">MPPHPPRTPVLPVLPYRKPTPGRDYWVLDNALPDVNAVRARCLTKDNWVEGYPHKPESWPGLRTMPGLEPAELARVEKLVMKATRARQLWRQTAPGGSTLHHNCIQVVGKDECEPRPHTDSRSLCRYAAVLYLNPQVPKDCGTSFYRQNLPGGQLGGNMV</sequence>
<dbReference type="OrthoDB" id="4048724at2"/>
<evidence type="ECO:0000313" key="1">
    <source>
        <dbReference type="EMBL" id="REK86365.1"/>
    </source>
</evidence>
<feature type="non-terminal residue" evidence="1">
    <location>
        <position position="160"/>
    </location>
</feature>
<comment type="caution">
    <text evidence="1">The sequence shown here is derived from an EMBL/GenBank/DDBJ whole genome shotgun (WGS) entry which is preliminary data.</text>
</comment>
<accession>A0A371PV66</accession>
<gene>
    <name evidence="1" type="ORF">DY245_32895</name>
</gene>
<protein>
    <recommendedName>
        <fullName evidence="3">Prolyl 4-hydroxylase alpha subunit Fe(2+) 2OG dioxygenase domain-containing protein</fullName>
    </recommendedName>
</protein>
<evidence type="ECO:0000313" key="2">
    <source>
        <dbReference type="Proteomes" id="UP000262477"/>
    </source>
</evidence>
<dbReference type="InterPro" id="IPR045617">
    <property type="entry name" value="DUF6445"/>
</dbReference>
<reference evidence="1 2" key="1">
    <citation type="submission" date="2018-08" db="EMBL/GenBank/DDBJ databases">
        <title>Streptomyces NEAU-D10 sp. nov., a novel Actinomycete isolated from soil.</title>
        <authorList>
            <person name="Jin L."/>
        </authorList>
    </citation>
    <scope>NUCLEOTIDE SEQUENCE [LARGE SCALE GENOMIC DNA]</scope>
    <source>
        <strain evidence="1 2">NEAU-D10</strain>
    </source>
</reference>
<dbReference type="RefSeq" id="WP_128510814.1">
    <property type="nucleotide sequence ID" value="NZ_QUAC01000267.1"/>
</dbReference>
<dbReference type="Pfam" id="PF20043">
    <property type="entry name" value="DUF6445"/>
    <property type="match status" value="1"/>
</dbReference>
<dbReference type="EMBL" id="QUAC01000267">
    <property type="protein sequence ID" value="REK86365.1"/>
    <property type="molecule type" value="Genomic_DNA"/>
</dbReference>
<organism evidence="1 2">
    <name type="scientific">Streptomyces inhibens</name>
    <dbReference type="NCBI Taxonomy" id="2293571"/>
    <lineage>
        <taxon>Bacteria</taxon>
        <taxon>Bacillati</taxon>
        <taxon>Actinomycetota</taxon>
        <taxon>Actinomycetes</taxon>
        <taxon>Kitasatosporales</taxon>
        <taxon>Streptomycetaceae</taxon>
        <taxon>Streptomyces</taxon>
    </lineage>
</organism>
<name>A0A371PV66_STRIH</name>
<dbReference type="Proteomes" id="UP000262477">
    <property type="component" value="Unassembled WGS sequence"/>
</dbReference>
<proteinExistence type="predicted"/>
<evidence type="ECO:0008006" key="3">
    <source>
        <dbReference type="Google" id="ProtNLM"/>
    </source>
</evidence>
<keyword evidence="2" id="KW-1185">Reference proteome</keyword>
<dbReference type="AlphaFoldDB" id="A0A371PV66"/>